<reference evidence="6 7" key="1">
    <citation type="journal article" date="2019" name="bioRxiv">
        <title>Bacteria contribute to plant secondary compound degradation in a generalist herbivore system.</title>
        <authorList>
            <person name="Francoeur C.B."/>
            <person name="Khadempour L."/>
            <person name="Moreira-Soto R.D."/>
            <person name="Gotting K."/>
            <person name="Book A.J."/>
            <person name="Pinto-Tomas A.A."/>
            <person name="Keefover-Ring K."/>
            <person name="Currie C.R."/>
        </authorList>
    </citation>
    <scope>NUCLEOTIDE SEQUENCE [LARGE SCALE GENOMIC DNA]</scope>
    <source>
        <strain evidence="6">Acro-835</strain>
    </source>
</reference>
<dbReference type="InterPro" id="IPR050950">
    <property type="entry name" value="HTH-type_LysR_regulators"/>
</dbReference>
<dbReference type="InterPro" id="IPR036390">
    <property type="entry name" value="WH_DNA-bd_sf"/>
</dbReference>
<dbReference type="SUPFAM" id="SSF53850">
    <property type="entry name" value="Periplasmic binding protein-like II"/>
    <property type="match status" value="1"/>
</dbReference>
<dbReference type="Pfam" id="PF03466">
    <property type="entry name" value="LysR_substrate"/>
    <property type="match status" value="1"/>
</dbReference>
<evidence type="ECO:0000256" key="4">
    <source>
        <dbReference type="ARBA" id="ARBA00023163"/>
    </source>
</evidence>
<keyword evidence="2" id="KW-0805">Transcription regulation</keyword>
<dbReference type="Proteomes" id="UP001515683">
    <property type="component" value="Unassembled WGS sequence"/>
</dbReference>
<keyword evidence="3" id="KW-0238">DNA-binding</keyword>
<dbReference type="EMBL" id="VWXF01000001">
    <property type="protein sequence ID" value="NIF20665.1"/>
    <property type="molecule type" value="Genomic_DNA"/>
</dbReference>
<dbReference type="PROSITE" id="PS50931">
    <property type="entry name" value="HTH_LYSR"/>
    <property type="match status" value="1"/>
</dbReference>
<evidence type="ECO:0000313" key="7">
    <source>
        <dbReference type="Proteomes" id="UP001515683"/>
    </source>
</evidence>
<evidence type="ECO:0000313" key="6">
    <source>
        <dbReference type="EMBL" id="NIF20665.1"/>
    </source>
</evidence>
<dbReference type="Gene3D" id="3.40.190.290">
    <property type="match status" value="1"/>
</dbReference>
<dbReference type="Gene3D" id="1.10.10.10">
    <property type="entry name" value="Winged helix-like DNA-binding domain superfamily/Winged helix DNA-binding domain"/>
    <property type="match status" value="1"/>
</dbReference>
<name>A0ABX0RBP4_9GAMM</name>
<evidence type="ECO:0000256" key="1">
    <source>
        <dbReference type="ARBA" id="ARBA00009437"/>
    </source>
</evidence>
<feature type="domain" description="HTH lysR-type" evidence="5">
    <location>
        <begin position="1"/>
        <end position="58"/>
    </location>
</feature>
<keyword evidence="7" id="KW-1185">Reference proteome</keyword>
<gene>
    <name evidence="6" type="ORF">F3J40_03425</name>
</gene>
<dbReference type="Pfam" id="PF00126">
    <property type="entry name" value="HTH_1"/>
    <property type="match status" value="1"/>
</dbReference>
<dbReference type="InterPro" id="IPR036388">
    <property type="entry name" value="WH-like_DNA-bd_sf"/>
</dbReference>
<evidence type="ECO:0000259" key="5">
    <source>
        <dbReference type="PROSITE" id="PS50931"/>
    </source>
</evidence>
<dbReference type="PANTHER" id="PTHR30419">
    <property type="entry name" value="HTH-TYPE TRANSCRIPTIONAL REGULATOR YBHD"/>
    <property type="match status" value="1"/>
</dbReference>
<comment type="caution">
    <text evidence="6">The sequence shown here is derived from an EMBL/GenBank/DDBJ whole genome shotgun (WGS) entry which is preliminary data.</text>
</comment>
<protein>
    <submittedName>
        <fullName evidence="6">LysR family transcriptional regulator</fullName>
    </submittedName>
</protein>
<evidence type="ECO:0000256" key="3">
    <source>
        <dbReference type="ARBA" id="ARBA00023125"/>
    </source>
</evidence>
<proteinExistence type="inferred from homology"/>
<dbReference type="RefSeq" id="WP_167012593.1">
    <property type="nucleotide sequence ID" value="NZ_VWXF01000001.1"/>
</dbReference>
<evidence type="ECO:0000256" key="2">
    <source>
        <dbReference type="ARBA" id="ARBA00023015"/>
    </source>
</evidence>
<dbReference type="InterPro" id="IPR000847">
    <property type="entry name" value="LysR_HTH_N"/>
</dbReference>
<accession>A0ABX0RBP4</accession>
<comment type="similarity">
    <text evidence="1">Belongs to the LysR transcriptional regulatory family.</text>
</comment>
<organism evidence="6 7">
    <name type="scientific">Candidatus Pantoea multigeneris</name>
    <dbReference type="NCBI Taxonomy" id="2608357"/>
    <lineage>
        <taxon>Bacteria</taxon>
        <taxon>Pseudomonadati</taxon>
        <taxon>Pseudomonadota</taxon>
        <taxon>Gammaproteobacteria</taxon>
        <taxon>Enterobacterales</taxon>
        <taxon>Erwiniaceae</taxon>
        <taxon>Pantoea</taxon>
    </lineage>
</organism>
<sequence length="317" mass="35150">MLSTDMRYFLAVADAGSLSGASQSLFVAVSAISRQIHRLEERIGVPLFERHARGMTLNEAGRMLERQVRKSVMDMDLLMAEIVGSNTQKQTVIHIACTEGMSFDTLPTLLARFQQQQPHIAFQLHVGTGQQVSQWVRLGKVDVALQFSMAPEAGVEVLLSLPAPLLMLMSHQHSALGTSLGPQQLTAFPLALPGTGTTLRQLFDLSCRMEGVFPEPLLSCDNFTSLYHYILTMPESMAACSFYSVMYKLQHAPIALKALEARVPAERFLQIQQQENRQPSADVVGFIRFMIGQFRQQQIFSEQHSIQGELRGQASAG</sequence>
<dbReference type="PANTHER" id="PTHR30419:SF8">
    <property type="entry name" value="NITROGEN ASSIMILATION TRANSCRIPTIONAL ACTIVATOR-RELATED"/>
    <property type="match status" value="1"/>
</dbReference>
<keyword evidence="4" id="KW-0804">Transcription</keyword>
<dbReference type="SUPFAM" id="SSF46785">
    <property type="entry name" value="Winged helix' DNA-binding domain"/>
    <property type="match status" value="1"/>
</dbReference>
<dbReference type="InterPro" id="IPR005119">
    <property type="entry name" value="LysR_subst-bd"/>
</dbReference>